<keyword evidence="2" id="KW-1185">Reference proteome</keyword>
<evidence type="ECO:0000313" key="2">
    <source>
        <dbReference type="Proteomes" id="UP000886653"/>
    </source>
</evidence>
<gene>
    <name evidence="1" type="ORF">CROQUDRAFT_110894</name>
</gene>
<accession>A0A9P6T6U2</accession>
<sequence>MKIRSSESSSGTSDRTSAFCVAGMFQPPKNSSCGPSLLCSIVLVCACYQYHVMLLSRHDLVVKMFNVLERHTGKL</sequence>
<name>A0A9P6T6U2_9BASI</name>
<organism evidence="1 2">
    <name type="scientific">Cronartium quercuum f. sp. fusiforme G11</name>
    <dbReference type="NCBI Taxonomy" id="708437"/>
    <lineage>
        <taxon>Eukaryota</taxon>
        <taxon>Fungi</taxon>
        <taxon>Dikarya</taxon>
        <taxon>Basidiomycota</taxon>
        <taxon>Pucciniomycotina</taxon>
        <taxon>Pucciniomycetes</taxon>
        <taxon>Pucciniales</taxon>
        <taxon>Coleosporiaceae</taxon>
        <taxon>Cronartium</taxon>
    </lineage>
</organism>
<proteinExistence type="predicted"/>
<evidence type="ECO:0000313" key="1">
    <source>
        <dbReference type="EMBL" id="KAG0140784.1"/>
    </source>
</evidence>
<protein>
    <submittedName>
        <fullName evidence="1">Uncharacterized protein</fullName>
    </submittedName>
</protein>
<dbReference type="AlphaFoldDB" id="A0A9P6T6U2"/>
<dbReference type="Proteomes" id="UP000886653">
    <property type="component" value="Unassembled WGS sequence"/>
</dbReference>
<reference evidence="1" key="1">
    <citation type="submission" date="2013-11" db="EMBL/GenBank/DDBJ databases">
        <title>Genome sequence of the fusiform rust pathogen reveals effectors for host alternation and coevolution with pine.</title>
        <authorList>
            <consortium name="DOE Joint Genome Institute"/>
            <person name="Smith K."/>
            <person name="Pendleton A."/>
            <person name="Kubisiak T."/>
            <person name="Anderson C."/>
            <person name="Salamov A."/>
            <person name="Aerts A."/>
            <person name="Riley R."/>
            <person name="Clum A."/>
            <person name="Lindquist E."/>
            <person name="Ence D."/>
            <person name="Campbell M."/>
            <person name="Kronenberg Z."/>
            <person name="Feau N."/>
            <person name="Dhillon B."/>
            <person name="Hamelin R."/>
            <person name="Burleigh J."/>
            <person name="Smith J."/>
            <person name="Yandell M."/>
            <person name="Nelson C."/>
            <person name="Grigoriev I."/>
            <person name="Davis J."/>
        </authorList>
    </citation>
    <scope>NUCLEOTIDE SEQUENCE</scope>
    <source>
        <strain evidence="1">G11</strain>
    </source>
</reference>
<dbReference type="EMBL" id="MU167419">
    <property type="protein sequence ID" value="KAG0140784.1"/>
    <property type="molecule type" value="Genomic_DNA"/>
</dbReference>
<comment type="caution">
    <text evidence="1">The sequence shown here is derived from an EMBL/GenBank/DDBJ whole genome shotgun (WGS) entry which is preliminary data.</text>
</comment>